<dbReference type="Proteomes" id="UP000269154">
    <property type="component" value="Unassembled WGS sequence"/>
</dbReference>
<gene>
    <name evidence="1" type="ORF">D5R40_26400</name>
</gene>
<evidence type="ECO:0000313" key="1">
    <source>
        <dbReference type="EMBL" id="RQH27856.1"/>
    </source>
</evidence>
<dbReference type="RefSeq" id="WP_124155438.1">
    <property type="nucleotide sequence ID" value="NZ_CAWOLW010000143.1"/>
</dbReference>
<name>A0A3N6PD29_9CYAN</name>
<organism evidence="1 2">
    <name type="scientific">Okeania hirsuta</name>
    <dbReference type="NCBI Taxonomy" id="1458930"/>
    <lineage>
        <taxon>Bacteria</taxon>
        <taxon>Bacillati</taxon>
        <taxon>Cyanobacteriota</taxon>
        <taxon>Cyanophyceae</taxon>
        <taxon>Oscillatoriophycideae</taxon>
        <taxon>Oscillatoriales</taxon>
        <taxon>Microcoleaceae</taxon>
        <taxon>Okeania</taxon>
    </lineage>
</organism>
<keyword evidence="2" id="KW-1185">Reference proteome</keyword>
<dbReference type="OrthoDB" id="459824at2"/>
<proteinExistence type="predicted"/>
<accession>A0A3N6PD29</accession>
<sequence>MNSKSWAIAMPRLLKLEPHKSIEELEKLYRQTQDPIERTRWQILWLIAKGHKVEEVAEVTGYRRGSIYRIVGRYNRLGIDGLKDRRHQHQGPETLLSEIDQALVVLAIGKLGLFLRVRSPAPDIDGLKDRRHQHQGPETLLSEIDQALVVLAIGKLGLFLRVRSPAPDIDGLKDRRHQHQGPETLLSEIDQAFLWQALQEPPVDGGLSFSLWV</sequence>
<comment type="caution">
    <text evidence="1">The sequence shown here is derived from an EMBL/GenBank/DDBJ whole genome shotgun (WGS) entry which is preliminary data.</text>
</comment>
<dbReference type="Pfam" id="PF13551">
    <property type="entry name" value="HTH_29"/>
    <property type="match status" value="1"/>
</dbReference>
<protein>
    <submittedName>
        <fullName evidence="1">Helix-turn-helix domain-containing protein</fullName>
    </submittedName>
</protein>
<reference evidence="1 2" key="1">
    <citation type="journal article" date="2018" name="ACS Chem. Biol.">
        <title>Ketoreductase domain dysfunction expands chemodiversity: malyngamide biosynthesis in the cyanobacterium Okeania hirsuta.</title>
        <authorList>
            <person name="Moss N.A."/>
            <person name="Leao T."/>
            <person name="Rankin M."/>
            <person name="McCullough T.M."/>
            <person name="Qu P."/>
            <person name="Korobeynikov A."/>
            <person name="Smith J.L."/>
            <person name="Gerwick L."/>
            <person name="Gerwick W.H."/>
        </authorList>
    </citation>
    <scope>NUCLEOTIDE SEQUENCE [LARGE SCALE GENOMIC DNA]</scope>
    <source>
        <strain evidence="1 2">PAB10Feb10-1</strain>
    </source>
</reference>
<evidence type="ECO:0000313" key="2">
    <source>
        <dbReference type="Proteomes" id="UP000269154"/>
    </source>
</evidence>
<dbReference type="InterPro" id="IPR009057">
    <property type="entry name" value="Homeodomain-like_sf"/>
</dbReference>
<dbReference type="EMBL" id="RCBY01000227">
    <property type="protein sequence ID" value="RQH27856.1"/>
    <property type="molecule type" value="Genomic_DNA"/>
</dbReference>
<dbReference type="AlphaFoldDB" id="A0A3N6PD29"/>
<dbReference type="SUPFAM" id="SSF46689">
    <property type="entry name" value="Homeodomain-like"/>
    <property type="match status" value="1"/>
</dbReference>